<protein>
    <submittedName>
        <fullName evidence="1">Uncharacterized protein</fullName>
    </submittedName>
</protein>
<reference evidence="1" key="1">
    <citation type="submission" date="2022-04" db="EMBL/GenBank/DDBJ databases">
        <title>Genome of the entomopathogenic fungus Entomophthora muscae.</title>
        <authorList>
            <person name="Elya C."/>
            <person name="Lovett B.R."/>
            <person name="Lee E."/>
            <person name="Macias A.M."/>
            <person name="Hajek A.E."/>
            <person name="De Bivort B.L."/>
            <person name="Kasson M.T."/>
            <person name="De Fine Licht H.H."/>
            <person name="Stajich J.E."/>
        </authorList>
    </citation>
    <scope>NUCLEOTIDE SEQUENCE</scope>
    <source>
        <strain evidence="1">Berkeley</strain>
    </source>
</reference>
<proteinExistence type="predicted"/>
<dbReference type="Proteomes" id="UP001165960">
    <property type="component" value="Unassembled WGS sequence"/>
</dbReference>
<keyword evidence="2" id="KW-1185">Reference proteome</keyword>
<comment type="caution">
    <text evidence="1">The sequence shown here is derived from an EMBL/GenBank/DDBJ whole genome shotgun (WGS) entry which is preliminary data.</text>
</comment>
<dbReference type="EMBL" id="QTSX02004353">
    <property type="protein sequence ID" value="KAJ9065390.1"/>
    <property type="molecule type" value="Genomic_DNA"/>
</dbReference>
<evidence type="ECO:0000313" key="1">
    <source>
        <dbReference type="EMBL" id="KAJ9065390.1"/>
    </source>
</evidence>
<sequence>MVHKDTGGDKNLKAKGRAASAPSAAPASTGDVLNNLEDQWQVGDIAGQDGSRKTQRGDSNITKIGISEVGLGPGEDLDHPNWLDKTSDKDFAALHKNILPKQKCEVLTQQQIFRDLLSEYNIDSI</sequence>
<name>A0ACC2SSW2_9FUNG</name>
<evidence type="ECO:0000313" key="2">
    <source>
        <dbReference type="Proteomes" id="UP001165960"/>
    </source>
</evidence>
<gene>
    <name evidence="1" type="ORF">DSO57_1020114</name>
</gene>
<organism evidence="1 2">
    <name type="scientific">Entomophthora muscae</name>
    <dbReference type="NCBI Taxonomy" id="34485"/>
    <lineage>
        <taxon>Eukaryota</taxon>
        <taxon>Fungi</taxon>
        <taxon>Fungi incertae sedis</taxon>
        <taxon>Zoopagomycota</taxon>
        <taxon>Entomophthoromycotina</taxon>
        <taxon>Entomophthoromycetes</taxon>
        <taxon>Entomophthorales</taxon>
        <taxon>Entomophthoraceae</taxon>
        <taxon>Entomophthora</taxon>
    </lineage>
</organism>
<accession>A0ACC2SSW2</accession>